<evidence type="ECO:0000256" key="2">
    <source>
        <dbReference type="ARBA" id="ARBA00022670"/>
    </source>
</evidence>
<dbReference type="Proteomes" id="UP000246278">
    <property type="component" value="Unassembled WGS sequence"/>
</dbReference>
<evidence type="ECO:0000313" key="9">
    <source>
        <dbReference type="Proteomes" id="UP000246278"/>
    </source>
</evidence>
<dbReference type="InterPro" id="IPR009003">
    <property type="entry name" value="Peptidase_S1_PA"/>
</dbReference>
<dbReference type="EC" id="3.4.21.-" evidence="6"/>
<dbReference type="InterPro" id="IPR008256">
    <property type="entry name" value="Peptidase_S1B"/>
</dbReference>
<evidence type="ECO:0000256" key="6">
    <source>
        <dbReference type="RuleBase" id="RU004296"/>
    </source>
</evidence>
<reference evidence="9" key="1">
    <citation type="submission" date="2017-10" db="EMBL/GenBank/DDBJ databases">
        <authorList>
            <person name="Gaisin V.A."/>
            <person name="Rysina M.S."/>
            <person name="Grouzdev D.S."/>
        </authorList>
    </citation>
    <scope>NUCLEOTIDE SEQUENCE [LARGE SCALE GENOMIC DNA]</scope>
    <source>
        <strain evidence="9">V1</strain>
    </source>
</reference>
<protein>
    <recommendedName>
        <fullName evidence="6">Serine protease</fullName>
        <ecNumber evidence="6">3.4.21.-</ecNumber>
    </recommendedName>
</protein>
<accession>A0A317T990</accession>
<organism evidence="8 9">
    <name type="scientific">Prosthecochloris marina</name>
    <dbReference type="NCBI Taxonomy" id="2017681"/>
    <lineage>
        <taxon>Bacteria</taxon>
        <taxon>Pseudomonadati</taxon>
        <taxon>Chlorobiota</taxon>
        <taxon>Chlorobiia</taxon>
        <taxon>Chlorobiales</taxon>
        <taxon>Chlorobiaceae</taxon>
        <taxon>Prosthecochloris</taxon>
    </lineage>
</organism>
<dbReference type="InterPro" id="IPR050966">
    <property type="entry name" value="Glutamyl_endopeptidase"/>
</dbReference>
<proteinExistence type="inferred from homology"/>
<dbReference type="EMBL" id="PDNZ01000001">
    <property type="protein sequence ID" value="PWW83319.1"/>
    <property type="molecule type" value="Genomic_DNA"/>
</dbReference>
<evidence type="ECO:0000256" key="1">
    <source>
        <dbReference type="ARBA" id="ARBA00008764"/>
    </source>
</evidence>
<dbReference type="Gene3D" id="2.40.10.10">
    <property type="entry name" value="Trypsin-like serine proteases"/>
    <property type="match status" value="2"/>
</dbReference>
<gene>
    <name evidence="8" type="ORF">CR164_01840</name>
</gene>
<dbReference type="PANTHER" id="PTHR15462:SF8">
    <property type="entry name" value="SERINE PROTEASE"/>
    <property type="match status" value="1"/>
</dbReference>
<sequence>MLELTQQEAEEMVFSNWIESTTDFDEEDITPRYYRTEEDLTAKAVCGGDDRIKVTTTTTMPYKAICKLYMKSPSGKKNYIGTGWLTHTNKLYTAGHCVYDRKEKGWMKSIIVVPGKSGKAEPYGRYYASAFTTTRGWKEKGIPRYDMGAIKIGSDVSHSDVLTPMLEDPVRGEICGYPADRDTGIFQYRMEDSLRKAGGQFKYMLDTYGGQSGSPLLKDRSVAVGIHNYGGCPNSASDLYQLFVNTVDQW</sequence>
<keyword evidence="3" id="KW-0732">Signal</keyword>
<dbReference type="RefSeq" id="WP_110022200.1">
    <property type="nucleotide sequence ID" value="NZ_PDNZ01000001.1"/>
</dbReference>
<evidence type="ECO:0000256" key="4">
    <source>
        <dbReference type="ARBA" id="ARBA00022801"/>
    </source>
</evidence>
<dbReference type="InterPro" id="IPR043504">
    <property type="entry name" value="Peptidase_S1_PA_chymotrypsin"/>
</dbReference>
<feature type="domain" description="Peptidase S1" evidence="7">
    <location>
        <begin position="69"/>
        <end position="235"/>
    </location>
</feature>
<evidence type="ECO:0000259" key="7">
    <source>
        <dbReference type="Pfam" id="PF00089"/>
    </source>
</evidence>
<name>A0A317T990_9CHLB</name>
<keyword evidence="9" id="KW-1185">Reference proteome</keyword>
<comment type="caution">
    <text evidence="8">The sequence shown here is derived from an EMBL/GenBank/DDBJ whole genome shotgun (WGS) entry which is preliminary data.</text>
</comment>
<dbReference type="Pfam" id="PF00089">
    <property type="entry name" value="Trypsin"/>
    <property type="match status" value="1"/>
</dbReference>
<evidence type="ECO:0000256" key="3">
    <source>
        <dbReference type="ARBA" id="ARBA00022729"/>
    </source>
</evidence>
<dbReference type="InterPro" id="IPR001254">
    <property type="entry name" value="Trypsin_dom"/>
</dbReference>
<keyword evidence="4 6" id="KW-0378">Hydrolase</keyword>
<dbReference type="OrthoDB" id="191045at2"/>
<keyword evidence="2 6" id="KW-0645">Protease</keyword>
<dbReference type="AlphaFoldDB" id="A0A317T990"/>
<dbReference type="GO" id="GO:0006508">
    <property type="term" value="P:proteolysis"/>
    <property type="evidence" value="ECO:0007669"/>
    <property type="project" value="UniProtKB-KW"/>
</dbReference>
<dbReference type="PRINTS" id="PR00839">
    <property type="entry name" value="V8PROTEASE"/>
</dbReference>
<evidence type="ECO:0000256" key="5">
    <source>
        <dbReference type="ARBA" id="ARBA00022825"/>
    </source>
</evidence>
<dbReference type="SUPFAM" id="SSF50494">
    <property type="entry name" value="Trypsin-like serine proteases"/>
    <property type="match status" value="1"/>
</dbReference>
<dbReference type="PANTHER" id="PTHR15462">
    <property type="entry name" value="SERINE PROTEASE"/>
    <property type="match status" value="1"/>
</dbReference>
<evidence type="ECO:0000313" key="8">
    <source>
        <dbReference type="EMBL" id="PWW83319.1"/>
    </source>
</evidence>
<keyword evidence="5 6" id="KW-0720">Serine protease</keyword>
<dbReference type="GO" id="GO:0004252">
    <property type="term" value="F:serine-type endopeptidase activity"/>
    <property type="evidence" value="ECO:0007669"/>
    <property type="project" value="InterPro"/>
</dbReference>
<comment type="similarity">
    <text evidence="1 6">Belongs to the peptidase S1B family.</text>
</comment>